<dbReference type="EMBL" id="JBBYHV010000001">
    <property type="protein sequence ID" value="MEL1250644.1"/>
    <property type="molecule type" value="Genomic_DNA"/>
</dbReference>
<gene>
    <name evidence="7" type="ORF">AAEO60_08175</name>
</gene>
<feature type="transmembrane region" description="Helical" evidence="6">
    <location>
        <begin position="376"/>
        <end position="401"/>
    </location>
</feature>
<feature type="transmembrane region" description="Helical" evidence="6">
    <location>
        <begin position="41"/>
        <end position="59"/>
    </location>
</feature>
<feature type="transmembrane region" description="Helical" evidence="6">
    <location>
        <begin position="222"/>
        <end position="242"/>
    </location>
</feature>
<protein>
    <submittedName>
        <fullName evidence="7">Amino acid permease</fullName>
    </submittedName>
</protein>
<comment type="caution">
    <text evidence="7">The sequence shown here is derived from an EMBL/GenBank/DDBJ whole genome shotgun (WGS) entry which is preliminary data.</text>
</comment>
<dbReference type="PANTHER" id="PTHR42770">
    <property type="entry name" value="AMINO ACID TRANSPORTER-RELATED"/>
    <property type="match status" value="1"/>
</dbReference>
<keyword evidence="5 6" id="KW-0472">Membrane</keyword>
<organism evidence="7 8">
    <name type="scientific">Aurantiacibacter gilvus</name>
    <dbReference type="NCBI Taxonomy" id="3139141"/>
    <lineage>
        <taxon>Bacteria</taxon>
        <taxon>Pseudomonadati</taxon>
        <taxon>Pseudomonadota</taxon>
        <taxon>Alphaproteobacteria</taxon>
        <taxon>Sphingomonadales</taxon>
        <taxon>Erythrobacteraceae</taxon>
        <taxon>Aurantiacibacter</taxon>
    </lineage>
</organism>
<sequence length="409" mass="42061">MALKRSMGLAGLTFFGTGTILGAGIFVVIGEVVGSAGVLAPLAYLAAGLVALTTALSFAELGARIPDAGGPVAYAEEAFGNALVEEGTGWLLIVANIVSAATIVTGFVAYLSSFVTVPIAPATSALVVLMVAVALIGIKHSAWFMTATTLVGIATLLFILFVLREDLFAAPARIVTGEGLGADAATGILAGAFLALYSFIGFGDMAETAEEVKDVRRNLPRAVMISLAIVFAFYLAVSMALVGGTSLDEVTAAEAPLVAAVAAKGWPGMPVAIASLFVIVNGALAQIVAASRLMMDMARDGKESMPARLQAVSKDRGTPWIATLVCGAIVLVLALFIPLRSLASGTSLAILVVFAVTNAALWRLKQRSQPDQVPDVWRVVPALGFVFCLFTIVGQVVLWLLGIGGSGGH</sequence>
<keyword evidence="2" id="KW-1003">Cell membrane</keyword>
<dbReference type="Pfam" id="PF13520">
    <property type="entry name" value="AA_permease_2"/>
    <property type="match status" value="1"/>
</dbReference>
<evidence type="ECO:0000313" key="8">
    <source>
        <dbReference type="Proteomes" id="UP001497045"/>
    </source>
</evidence>
<reference evidence="7 8" key="1">
    <citation type="submission" date="2024-04" db="EMBL/GenBank/DDBJ databases">
        <title>Aurantiacibacter sp. DGU6 16S ribosomal RNA gene Genome sequencing and assembly.</title>
        <authorList>
            <person name="Park S."/>
        </authorList>
    </citation>
    <scope>NUCLEOTIDE SEQUENCE [LARGE SCALE GENOMIC DNA]</scope>
    <source>
        <strain evidence="7 8">DGU6</strain>
    </source>
</reference>
<accession>A0ABU9IF04</accession>
<evidence type="ECO:0000256" key="4">
    <source>
        <dbReference type="ARBA" id="ARBA00022989"/>
    </source>
</evidence>
<feature type="transmembrane region" description="Helical" evidence="6">
    <location>
        <begin position="90"/>
        <end position="111"/>
    </location>
</feature>
<dbReference type="PIRSF" id="PIRSF006060">
    <property type="entry name" value="AA_transporter"/>
    <property type="match status" value="1"/>
</dbReference>
<dbReference type="PANTHER" id="PTHR42770:SF7">
    <property type="entry name" value="MEMBRANE PROTEIN"/>
    <property type="match status" value="1"/>
</dbReference>
<feature type="transmembrane region" description="Helical" evidence="6">
    <location>
        <begin position="316"/>
        <end position="337"/>
    </location>
</feature>
<dbReference type="InterPro" id="IPR050367">
    <property type="entry name" value="APC_superfamily"/>
</dbReference>
<dbReference type="Gene3D" id="1.20.1740.10">
    <property type="entry name" value="Amino acid/polyamine transporter I"/>
    <property type="match status" value="1"/>
</dbReference>
<evidence type="ECO:0000256" key="1">
    <source>
        <dbReference type="ARBA" id="ARBA00004651"/>
    </source>
</evidence>
<keyword evidence="8" id="KW-1185">Reference proteome</keyword>
<feature type="transmembrane region" description="Helical" evidence="6">
    <location>
        <begin position="343"/>
        <end position="364"/>
    </location>
</feature>
<comment type="subcellular location">
    <subcellularLocation>
        <location evidence="1">Cell membrane</location>
        <topology evidence="1">Multi-pass membrane protein</topology>
    </subcellularLocation>
</comment>
<keyword evidence="4 6" id="KW-1133">Transmembrane helix</keyword>
<keyword evidence="3 6" id="KW-0812">Transmembrane</keyword>
<feature type="transmembrane region" description="Helical" evidence="6">
    <location>
        <begin position="7"/>
        <end position="29"/>
    </location>
</feature>
<dbReference type="Proteomes" id="UP001497045">
    <property type="component" value="Unassembled WGS sequence"/>
</dbReference>
<proteinExistence type="predicted"/>
<evidence type="ECO:0000256" key="3">
    <source>
        <dbReference type="ARBA" id="ARBA00022692"/>
    </source>
</evidence>
<feature type="transmembrane region" description="Helical" evidence="6">
    <location>
        <begin position="117"/>
        <end position="136"/>
    </location>
</feature>
<evidence type="ECO:0000256" key="6">
    <source>
        <dbReference type="SAM" id="Phobius"/>
    </source>
</evidence>
<evidence type="ECO:0000313" key="7">
    <source>
        <dbReference type="EMBL" id="MEL1250644.1"/>
    </source>
</evidence>
<feature type="transmembrane region" description="Helical" evidence="6">
    <location>
        <begin position="271"/>
        <end position="295"/>
    </location>
</feature>
<name>A0ABU9IF04_9SPHN</name>
<feature type="transmembrane region" description="Helical" evidence="6">
    <location>
        <begin position="184"/>
        <end position="202"/>
    </location>
</feature>
<dbReference type="RefSeq" id="WP_341673158.1">
    <property type="nucleotide sequence ID" value="NZ_JBBYHV010000001.1"/>
</dbReference>
<dbReference type="InterPro" id="IPR002293">
    <property type="entry name" value="AA/rel_permease1"/>
</dbReference>
<evidence type="ECO:0000256" key="2">
    <source>
        <dbReference type="ARBA" id="ARBA00022475"/>
    </source>
</evidence>
<feature type="transmembrane region" description="Helical" evidence="6">
    <location>
        <begin position="143"/>
        <end position="164"/>
    </location>
</feature>
<evidence type="ECO:0000256" key="5">
    <source>
        <dbReference type="ARBA" id="ARBA00023136"/>
    </source>
</evidence>